<evidence type="ECO:0000256" key="2">
    <source>
        <dbReference type="SAM" id="SignalP"/>
    </source>
</evidence>
<organism evidence="3 4">
    <name type="scientific">Polynucleobacter duraquae</name>
    <dbReference type="NCBI Taxonomy" id="1835254"/>
    <lineage>
        <taxon>Bacteria</taxon>
        <taxon>Pseudomonadati</taxon>
        <taxon>Pseudomonadota</taxon>
        <taxon>Betaproteobacteria</taxon>
        <taxon>Burkholderiales</taxon>
        <taxon>Burkholderiaceae</taxon>
        <taxon>Polynucleobacter</taxon>
    </lineage>
</organism>
<feature type="chain" id="PRO_5002416600" evidence="2">
    <location>
        <begin position="18"/>
        <end position="99"/>
    </location>
</feature>
<evidence type="ECO:0000313" key="4">
    <source>
        <dbReference type="Proteomes" id="UP000061135"/>
    </source>
</evidence>
<dbReference type="HOGENOM" id="CLU_2317792_0_0_4"/>
<dbReference type="Proteomes" id="UP000061135">
    <property type="component" value="Chromosome"/>
</dbReference>
<feature type="signal peptide" evidence="2">
    <location>
        <begin position="1"/>
        <end position="17"/>
    </location>
</feature>
<proteinExistence type="predicted"/>
<name>A0A0E3ZJW1_9BURK</name>
<dbReference type="AlphaFoldDB" id="A0A0E3ZJW1"/>
<dbReference type="PATRIC" id="fig|576611.7.peg.968"/>
<dbReference type="KEGG" id="pdq:CL55_00009520"/>
<accession>A0A0E3ZJW1</accession>
<feature type="compositionally biased region" description="Polar residues" evidence="1">
    <location>
        <begin position="88"/>
        <end position="99"/>
    </location>
</feature>
<reference evidence="3 4" key="1">
    <citation type="submission" date="2014-03" db="EMBL/GenBank/DDBJ databases">
        <title>Genome of Polynucleobacter strain MWH-MoK4.</title>
        <authorList>
            <person name="Hahn M.W."/>
        </authorList>
    </citation>
    <scope>NUCLEOTIDE SEQUENCE [LARGE SCALE GENOMIC DNA]</scope>
    <source>
        <strain evidence="3 4">MWH-MoK4</strain>
    </source>
</reference>
<dbReference type="RefSeq" id="WP_046330097.1">
    <property type="nucleotide sequence ID" value="NZ_CP007501.1"/>
</dbReference>
<feature type="compositionally biased region" description="Low complexity" evidence="1">
    <location>
        <begin position="72"/>
        <end position="87"/>
    </location>
</feature>
<evidence type="ECO:0000313" key="3">
    <source>
        <dbReference type="EMBL" id="AKD25285.1"/>
    </source>
</evidence>
<gene>
    <name evidence="3" type="ORF">CL55_00009520</name>
</gene>
<dbReference type="EMBL" id="CP007501">
    <property type="protein sequence ID" value="AKD25285.1"/>
    <property type="molecule type" value="Genomic_DNA"/>
</dbReference>
<protein>
    <submittedName>
        <fullName evidence="3">Uncharacterized protein</fullName>
    </submittedName>
</protein>
<dbReference type="STRING" id="1835254.CL55_00009520"/>
<evidence type="ECO:0000256" key="1">
    <source>
        <dbReference type="SAM" id="MobiDB-lite"/>
    </source>
</evidence>
<sequence length="99" mass="10958">MKKFLITLAIISTPALAQTTYYRDIHGHVVGSAKTVGDTTYYRDITNTVVGTEKRIGDISFYGDIRNKTIGTGTTQYQQGSDGSQQYAPTNPYYQPNGR</sequence>
<keyword evidence="2" id="KW-0732">Signal</keyword>
<keyword evidence="4" id="KW-1185">Reference proteome</keyword>
<feature type="region of interest" description="Disordered" evidence="1">
    <location>
        <begin position="72"/>
        <end position="99"/>
    </location>
</feature>